<evidence type="ECO:0000256" key="1">
    <source>
        <dbReference type="ARBA" id="ARBA00002332"/>
    </source>
</evidence>
<keyword evidence="9 11" id="KW-0067">ATP-binding</keyword>
<comment type="catalytic activity">
    <reaction evidence="11">
        <text>XMP + L-glutamine + ATP + H2O = GMP + L-glutamate + AMP + diphosphate + 2 H(+)</text>
        <dbReference type="Rhea" id="RHEA:11680"/>
        <dbReference type="ChEBI" id="CHEBI:15377"/>
        <dbReference type="ChEBI" id="CHEBI:15378"/>
        <dbReference type="ChEBI" id="CHEBI:29985"/>
        <dbReference type="ChEBI" id="CHEBI:30616"/>
        <dbReference type="ChEBI" id="CHEBI:33019"/>
        <dbReference type="ChEBI" id="CHEBI:57464"/>
        <dbReference type="ChEBI" id="CHEBI:58115"/>
        <dbReference type="ChEBI" id="CHEBI:58359"/>
        <dbReference type="ChEBI" id="CHEBI:456215"/>
        <dbReference type="EC" id="6.3.5.2"/>
    </reaction>
</comment>
<protein>
    <recommendedName>
        <fullName evidence="4 11">GMP synthase [glutamine-hydrolyzing]</fullName>
        <ecNumber evidence="3 11">6.3.5.2</ecNumber>
    </recommendedName>
    <alternativeName>
        <fullName evidence="11">GMP synthetase</fullName>
    </alternativeName>
    <alternativeName>
        <fullName evidence="11">Glutamine amidotransferase</fullName>
    </alternativeName>
</protein>
<dbReference type="AlphaFoldDB" id="A0A0D7EGB0"/>
<dbReference type="InterPro" id="IPR001674">
    <property type="entry name" value="GMP_synth_C"/>
</dbReference>
<evidence type="ECO:0000313" key="14">
    <source>
        <dbReference type="EMBL" id="KIZ39565.1"/>
    </source>
</evidence>
<dbReference type="PANTHER" id="PTHR11922">
    <property type="entry name" value="GMP SYNTHASE-RELATED"/>
    <property type="match status" value="1"/>
</dbReference>
<dbReference type="STRING" id="1421013.GCA_000504425_00727"/>
<proteinExistence type="inferred from homology"/>
<evidence type="ECO:0000256" key="3">
    <source>
        <dbReference type="ARBA" id="ARBA00012746"/>
    </source>
</evidence>
<dbReference type="InterPro" id="IPR004739">
    <property type="entry name" value="GMP_synth_GATase"/>
</dbReference>
<evidence type="ECO:0000256" key="7">
    <source>
        <dbReference type="ARBA" id="ARBA00022749"/>
    </source>
</evidence>
<evidence type="ECO:0000256" key="5">
    <source>
        <dbReference type="ARBA" id="ARBA00022598"/>
    </source>
</evidence>
<dbReference type="FunFam" id="3.40.50.880:FF:000001">
    <property type="entry name" value="GMP synthase [glutamine-hydrolyzing]"/>
    <property type="match status" value="1"/>
</dbReference>
<dbReference type="Pfam" id="PF02540">
    <property type="entry name" value="NAD_synthase"/>
    <property type="match status" value="1"/>
</dbReference>
<dbReference type="FunFam" id="3.40.50.620:FF:000001">
    <property type="entry name" value="GMP synthase [glutamine-hydrolyzing]"/>
    <property type="match status" value="1"/>
</dbReference>
<evidence type="ECO:0000256" key="2">
    <source>
        <dbReference type="ARBA" id="ARBA00005153"/>
    </source>
</evidence>
<dbReference type="PATRIC" id="fig|1076.23.peg.4642"/>
<dbReference type="Gene3D" id="3.30.300.10">
    <property type="match status" value="1"/>
</dbReference>
<dbReference type="InterPro" id="IPR022955">
    <property type="entry name" value="GMP_synthase"/>
</dbReference>
<evidence type="ECO:0000256" key="4">
    <source>
        <dbReference type="ARBA" id="ARBA00021562"/>
    </source>
</evidence>
<keyword evidence="7 11" id="KW-0332">GMP biosynthesis</keyword>
<dbReference type="PROSITE" id="PS51273">
    <property type="entry name" value="GATASE_TYPE_1"/>
    <property type="match status" value="1"/>
</dbReference>
<dbReference type="RefSeq" id="WP_044414805.1">
    <property type="nucleotide sequence ID" value="NZ_JXXE01000419.1"/>
</dbReference>
<reference evidence="14 15" key="1">
    <citation type="submission" date="2014-11" db="EMBL/GenBank/DDBJ databases">
        <title>Genomics and ecophysiology of heterotrophic nitrogen fixing bacteria isolated from estuarine surface water.</title>
        <authorList>
            <person name="Bentzon-Tilia M."/>
            <person name="Severin I."/>
            <person name="Hansen L.H."/>
            <person name="Riemann L."/>
        </authorList>
    </citation>
    <scope>NUCLEOTIDE SEQUENCE [LARGE SCALE GENOMIC DNA]</scope>
    <source>
        <strain evidence="14 15">BAL398</strain>
    </source>
</reference>
<dbReference type="HAMAP" id="MF_00344">
    <property type="entry name" value="GMP_synthase"/>
    <property type="match status" value="1"/>
</dbReference>
<dbReference type="InterPro" id="IPR017926">
    <property type="entry name" value="GATASE"/>
</dbReference>
<keyword evidence="6 11" id="KW-0547">Nucleotide-binding</keyword>
<dbReference type="Pfam" id="PF00958">
    <property type="entry name" value="GMP_synt_C"/>
    <property type="match status" value="1"/>
</dbReference>
<dbReference type="SUPFAM" id="SSF52402">
    <property type="entry name" value="Adenine nucleotide alpha hydrolases-like"/>
    <property type="match status" value="1"/>
</dbReference>
<evidence type="ECO:0000256" key="8">
    <source>
        <dbReference type="ARBA" id="ARBA00022755"/>
    </source>
</evidence>
<feature type="active site" evidence="11">
    <location>
        <position position="193"/>
    </location>
</feature>
<comment type="pathway">
    <text evidence="2 11">Purine metabolism; GMP biosynthesis; GMP from XMP (L-Gln route): step 1/1.</text>
</comment>
<keyword evidence="5 11" id="KW-0436">Ligase</keyword>
<dbReference type="PROSITE" id="PS51553">
    <property type="entry name" value="GMPS_ATP_PPASE"/>
    <property type="match status" value="1"/>
</dbReference>
<dbReference type="Pfam" id="PF00117">
    <property type="entry name" value="GATase"/>
    <property type="match status" value="1"/>
</dbReference>
<dbReference type="PANTHER" id="PTHR11922:SF2">
    <property type="entry name" value="GMP SYNTHASE [GLUTAMINE-HYDROLYZING]"/>
    <property type="match status" value="1"/>
</dbReference>
<dbReference type="SUPFAM" id="SSF54810">
    <property type="entry name" value="GMP synthetase C-terminal dimerisation domain"/>
    <property type="match status" value="1"/>
</dbReference>
<evidence type="ECO:0000256" key="9">
    <source>
        <dbReference type="ARBA" id="ARBA00022840"/>
    </source>
</evidence>
<evidence type="ECO:0000313" key="15">
    <source>
        <dbReference type="Proteomes" id="UP000032515"/>
    </source>
</evidence>
<dbReference type="EMBL" id="JXXE01000419">
    <property type="protein sequence ID" value="KIZ39565.1"/>
    <property type="molecule type" value="Genomic_DNA"/>
</dbReference>
<dbReference type="Gene3D" id="3.40.50.620">
    <property type="entry name" value="HUPs"/>
    <property type="match status" value="1"/>
</dbReference>
<comment type="function">
    <text evidence="1 11">Catalyzes the synthesis of GMP from XMP.</text>
</comment>
<evidence type="ECO:0000256" key="10">
    <source>
        <dbReference type="ARBA" id="ARBA00022962"/>
    </source>
</evidence>
<dbReference type="InterPro" id="IPR025777">
    <property type="entry name" value="GMPS_ATP_PPase_dom"/>
</dbReference>
<dbReference type="InterPro" id="IPR029062">
    <property type="entry name" value="Class_I_gatase-like"/>
</dbReference>
<dbReference type="NCBIfam" id="TIGR00884">
    <property type="entry name" value="guaA_Cterm"/>
    <property type="match status" value="1"/>
</dbReference>
<keyword evidence="8 11" id="KW-0658">Purine biosynthesis</keyword>
<dbReference type="SUPFAM" id="SSF52317">
    <property type="entry name" value="Class I glutamine amidotransferase-like"/>
    <property type="match status" value="1"/>
</dbReference>
<feature type="active site" evidence="11">
    <location>
        <position position="191"/>
    </location>
</feature>
<name>A0A0D7EGB0_RHOPL</name>
<feature type="active site" description="Nucleophile" evidence="11">
    <location>
        <position position="101"/>
    </location>
</feature>
<dbReference type="OrthoDB" id="9802219at2"/>
<dbReference type="GO" id="GO:0003921">
    <property type="term" value="F:GMP synthase activity"/>
    <property type="evidence" value="ECO:0007669"/>
    <property type="project" value="InterPro"/>
</dbReference>
<dbReference type="Gene3D" id="3.40.50.880">
    <property type="match status" value="1"/>
</dbReference>
<evidence type="ECO:0000256" key="11">
    <source>
        <dbReference type="HAMAP-Rule" id="MF_00344"/>
    </source>
</evidence>
<evidence type="ECO:0000259" key="13">
    <source>
        <dbReference type="PROSITE" id="PS51553"/>
    </source>
</evidence>
<dbReference type="EC" id="6.3.5.2" evidence="3 11"/>
<dbReference type="UniPathway" id="UPA00189">
    <property type="reaction ID" value="UER00296"/>
</dbReference>
<accession>A0A0D7EGB0</accession>
<dbReference type="InterPro" id="IPR022310">
    <property type="entry name" value="NAD/GMP_synthase"/>
</dbReference>
<dbReference type="FunFam" id="3.30.300.10:FF:000002">
    <property type="entry name" value="GMP synthase [glutamine-hydrolyzing]"/>
    <property type="match status" value="1"/>
</dbReference>
<dbReference type="PRINTS" id="PR00097">
    <property type="entry name" value="ANTSNTHASEII"/>
</dbReference>
<dbReference type="GO" id="GO:0005829">
    <property type="term" value="C:cytosol"/>
    <property type="evidence" value="ECO:0007669"/>
    <property type="project" value="TreeGrafter"/>
</dbReference>
<comment type="caution">
    <text evidence="14">The sequence shown here is derived from an EMBL/GenBank/DDBJ whole genome shotgun (WGS) entry which is preliminary data.</text>
</comment>
<dbReference type="GO" id="GO:0005524">
    <property type="term" value="F:ATP binding"/>
    <property type="evidence" value="ECO:0007669"/>
    <property type="project" value="UniProtKB-UniRule"/>
</dbReference>
<keyword evidence="10 11" id="KW-0315">Glutamine amidotransferase</keyword>
<evidence type="ECO:0000256" key="6">
    <source>
        <dbReference type="ARBA" id="ARBA00022741"/>
    </source>
</evidence>
<sequence>MTAPSTISASSSDPSPHVAAAHDKILIVDFGSQVTQLIARRVREEGVYSEIVPFNKAEAAFAAMKPKAVILSGGPASVLDDDAPSAPLSILNAGVPVLGICYGEQTMAKQLGGIVEGGHHREFGRAQIEITDDCALFDGVWEKGGKYDVWMSHGDRVTKLPEGFRGVAKAAGSPISVIADDKRKFYAMQFHPEVVHTPDGAKLIRNFVRKVAGLKGDWTMRAFREEAIDKIRAQVGSGRVICGLSGGVDSAVAAVLIHEAIGDQLTCVFVDHGLLRKDEAATVVELFRHHYNIPLVHVDAEKLFLGELAGVSDPELKRKTIGRLFIDVFDAEAKKIGGADYLAQGTLYPDVIESVSFTGGPSVTIKSHHNVGGLPERMHMQLVEPLRELFKDEVRVLGRELGLPEIFVGRHPFPGPGLAIRCPGEITQEKLEILRNADAVYIDQIRKAGLYDKIWQAFAVLLPVKTVGVMGDGRTYEYVVGLRAVTSTDGMTADFYSFEMSFLGETATRIINEVKGVNRVVYDITSKPPGTIEWE</sequence>
<dbReference type="InterPro" id="IPR014729">
    <property type="entry name" value="Rossmann-like_a/b/a_fold"/>
</dbReference>
<gene>
    <name evidence="11 14" type="primary">guaA</name>
    <name evidence="14" type="ORF">OO17_20045</name>
</gene>
<dbReference type="Proteomes" id="UP000032515">
    <property type="component" value="Unassembled WGS sequence"/>
</dbReference>
<dbReference type="NCBIfam" id="NF000848">
    <property type="entry name" value="PRK00074.1"/>
    <property type="match status" value="1"/>
</dbReference>
<organism evidence="14 15">
    <name type="scientific">Rhodopseudomonas palustris</name>
    <dbReference type="NCBI Taxonomy" id="1076"/>
    <lineage>
        <taxon>Bacteria</taxon>
        <taxon>Pseudomonadati</taxon>
        <taxon>Pseudomonadota</taxon>
        <taxon>Alphaproteobacteria</taxon>
        <taxon>Hyphomicrobiales</taxon>
        <taxon>Nitrobacteraceae</taxon>
        <taxon>Rhodopseudomonas</taxon>
    </lineage>
</organism>
<feature type="domain" description="GMPS ATP-PPase" evidence="13">
    <location>
        <begin position="218"/>
        <end position="410"/>
    </location>
</feature>
<comment type="subunit">
    <text evidence="11">Homodimer.</text>
</comment>
<dbReference type="PRINTS" id="PR00096">
    <property type="entry name" value="GATASE"/>
</dbReference>
<dbReference type="CDD" id="cd01997">
    <property type="entry name" value="GMP_synthase_C"/>
    <property type="match status" value="1"/>
</dbReference>
<dbReference type="CDD" id="cd01742">
    <property type="entry name" value="GATase1_GMP_Synthase"/>
    <property type="match status" value="1"/>
</dbReference>
<dbReference type="NCBIfam" id="TIGR00888">
    <property type="entry name" value="guaA_Nterm"/>
    <property type="match status" value="1"/>
</dbReference>
<feature type="binding site" evidence="12">
    <location>
        <begin position="245"/>
        <end position="251"/>
    </location>
    <ligand>
        <name>ATP</name>
        <dbReference type="ChEBI" id="CHEBI:30616"/>
    </ligand>
</feature>
<evidence type="ECO:0000256" key="12">
    <source>
        <dbReference type="PROSITE-ProRule" id="PRU00886"/>
    </source>
</evidence>